<evidence type="ECO:0000256" key="1">
    <source>
        <dbReference type="SAM" id="MobiDB-lite"/>
    </source>
</evidence>
<feature type="compositionally biased region" description="Basic and acidic residues" evidence="1">
    <location>
        <begin position="10"/>
        <end position="19"/>
    </location>
</feature>
<reference evidence="2" key="1">
    <citation type="submission" date="2014-12" db="EMBL/GenBank/DDBJ databases">
        <title>Insight into the proteome of Arion vulgaris.</title>
        <authorList>
            <person name="Aradska J."/>
            <person name="Bulat T."/>
            <person name="Smidak R."/>
            <person name="Sarate P."/>
            <person name="Gangsoo J."/>
            <person name="Sialana F."/>
            <person name="Bilban M."/>
            <person name="Lubec G."/>
        </authorList>
    </citation>
    <scope>NUCLEOTIDE SEQUENCE</scope>
    <source>
        <tissue evidence="2">Skin</tissue>
    </source>
</reference>
<proteinExistence type="predicted"/>
<dbReference type="AlphaFoldDB" id="A0A0B7AYE8"/>
<sequence length="54" mass="6254">MFSAQITNSDKNERKRQQQDPRGICLEFCGFSSLVTSNDQFLMLRSQTRDKLPS</sequence>
<gene>
    <name evidence="2" type="primary">ORF151685</name>
</gene>
<organism evidence="2">
    <name type="scientific">Arion vulgaris</name>
    <dbReference type="NCBI Taxonomy" id="1028688"/>
    <lineage>
        <taxon>Eukaryota</taxon>
        <taxon>Metazoa</taxon>
        <taxon>Spiralia</taxon>
        <taxon>Lophotrochozoa</taxon>
        <taxon>Mollusca</taxon>
        <taxon>Gastropoda</taxon>
        <taxon>Heterobranchia</taxon>
        <taxon>Euthyneura</taxon>
        <taxon>Panpulmonata</taxon>
        <taxon>Eupulmonata</taxon>
        <taxon>Stylommatophora</taxon>
        <taxon>Helicina</taxon>
        <taxon>Arionoidea</taxon>
        <taxon>Arionidae</taxon>
        <taxon>Arion</taxon>
    </lineage>
</organism>
<accession>A0A0B7AYE8</accession>
<dbReference type="EMBL" id="HACG01039209">
    <property type="protein sequence ID" value="CEK86074.1"/>
    <property type="molecule type" value="Transcribed_RNA"/>
</dbReference>
<evidence type="ECO:0000313" key="2">
    <source>
        <dbReference type="EMBL" id="CEK86074.1"/>
    </source>
</evidence>
<protein>
    <submittedName>
        <fullName evidence="2">Uncharacterized protein</fullName>
    </submittedName>
</protein>
<feature type="region of interest" description="Disordered" evidence="1">
    <location>
        <begin position="1"/>
        <end position="20"/>
    </location>
</feature>
<name>A0A0B7AYE8_9EUPU</name>